<proteinExistence type="predicted"/>
<dbReference type="EMBL" id="BK015575">
    <property type="protein sequence ID" value="DAE14082.1"/>
    <property type="molecule type" value="Genomic_DNA"/>
</dbReference>
<sequence>MIHSSYLLSVIAFTRLHVSRIQPLVAFVNKKVAKMRTFLLHICNIGVILRL</sequence>
<name>A0A8S5Q4R6_9CAUD</name>
<protein>
    <submittedName>
        <fullName evidence="1">Uncharacterized protein</fullName>
    </submittedName>
</protein>
<accession>A0A8S5Q4R6</accession>
<evidence type="ECO:0000313" key="1">
    <source>
        <dbReference type="EMBL" id="DAE14082.1"/>
    </source>
</evidence>
<reference evidence="1" key="1">
    <citation type="journal article" date="2021" name="Proc. Natl. Acad. Sci. U.S.A.">
        <title>A Catalog of Tens of Thousands of Viruses from Human Metagenomes Reveals Hidden Associations with Chronic Diseases.</title>
        <authorList>
            <person name="Tisza M.J."/>
            <person name="Buck C.B."/>
        </authorList>
    </citation>
    <scope>NUCLEOTIDE SEQUENCE</scope>
    <source>
        <strain evidence="1">Ctlwr10</strain>
    </source>
</reference>
<organism evidence="1">
    <name type="scientific">Caudovirales sp. ctlwr10</name>
    <dbReference type="NCBI Taxonomy" id="2825771"/>
    <lineage>
        <taxon>Viruses</taxon>
        <taxon>Duplodnaviria</taxon>
        <taxon>Heunggongvirae</taxon>
        <taxon>Uroviricota</taxon>
        <taxon>Caudoviricetes</taxon>
    </lineage>
</organism>